<evidence type="ECO:0000313" key="2">
    <source>
        <dbReference type="EMBL" id="VGO21536.1"/>
    </source>
</evidence>
<keyword evidence="3" id="KW-1185">Reference proteome</keyword>
<dbReference type="RefSeq" id="WP_136062987.1">
    <property type="nucleotide sequence ID" value="NZ_CAAHFH010000002.1"/>
</dbReference>
<dbReference type="InterPro" id="IPR003423">
    <property type="entry name" value="OMP_efflux"/>
</dbReference>
<dbReference type="PANTHER" id="PTHR30203">
    <property type="entry name" value="OUTER MEMBRANE CATION EFFLUX PROTEIN"/>
    <property type="match status" value="1"/>
</dbReference>
<evidence type="ECO:0000256" key="1">
    <source>
        <dbReference type="ARBA" id="ARBA00007613"/>
    </source>
</evidence>
<reference evidence="2 3" key="1">
    <citation type="submission" date="2019-04" db="EMBL/GenBank/DDBJ databases">
        <authorList>
            <person name="Van Vliet M D."/>
        </authorList>
    </citation>
    <scope>NUCLEOTIDE SEQUENCE [LARGE SCALE GENOMIC DNA]</scope>
    <source>
        <strain evidence="2 3">F21</strain>
    </source>
</reference>
<comment type="similarity">
    <text evidence="1">Belongs to the outer membrane factor (OMF) (TC 1.B.17) family.</text>
</comment>
<dbReference type="Gene3D" id="1.20.1600.10">
    <property type="entry name" value="Outer membrane efflux proteins (OEP)"/>
    <property type="match status" value="1"/>
</dbReference>
<proteinExistence type="inferred from homology"/>
<dbReference type="Proteomes" id="UP000346198">
    <property type="component" value="Unassembled WGS sequence"/>
</dbReference>
<gene>
    <name evidence="2" type="primary">czcC_2</name>
    <name evidence="2" type="ORF">SCARR_03610</name>
</gene>
<dbReference type="GO" id="GO:0015562">
    <property type="term" value="F:efflux transmembrane transporter activity"/>
    <property type="evidence" value="ECO:0007669"/>
    <property type="project" value="InterPro"/>
</dbReference>
<accession>A0A6C2URH8</accession>
<protein>
    <submittedName>
        <fullName evidence="2">Cobalt-zinc-cadmium resistance protein CzcC</fullName>
    </submittedName>
</protein>
<dbReference type="AlphaFoldDB" id="A0A6C2URH8"/>
<sequence length="401" mass="43967">MKKYIVLLCSVALVGIADSEPLTLDRALELARQNSPELRAARLNTQSAEKAVGAAGRWLNPKLEFEAEGVGGDLDGFNDTEYTIALMQTFERGGKRKHARAVAQESIGIAFQAEAEKELMLLADVRLAFIEVLAQQEVGGVREEQEELGRAFVQVAKTRFEAGGASEMELVQAELQLEEILLSQTCCFGDLEAARTRLASLIGISEKELGELAGGYYTLDTVETGAIAASHPALQRMDARIAVTRAQAQRAKAQDATDITLAAGYKYEAAEDVNTFVLGAKIPLNFVRSGRVEEAAQLLRADALGAEREEVRRRLQQGLSVIAALYKGAKLEAEMTRDKLIPKAEEAYQLSRAGYEAGRYSWVELIASQQNLADIRIRQIDALKDAHLARAEIHRFMKEGM</sequence>
<dbReference type="InterPro" id="IPR010131">
    <property type="entry name" value="MdtP/NodT-like"/>
</dbReference>
<dbReference type="SUPFAM" id="SSF56954">
    <property type="entry name" value="Outer membrane efflux proteins (OEP)"/>
    <property type="match status" value="1"/>
</dbReference>
<dbReference type="PANTHER" id="PTHR30203:SF24">
    <property type="entry name" value="BLR4935 PROTEIN"/>
    <property type="match status" value="1"/>
</dbReference>
<name>A0A6C2URH8_9BACT</name>
<organism evidence="2 3">
    <name type="scientific">Pontiella sulfatireligans</name>
    <dbReference type="NCBI Taxonomy" id="2750658"/>
    <lineage>
        <taxon>Bacteria</taxon>
        <taxon>Pseudomonadati</taxon>
        <taxon>Kiritimatiellota</taxon>
        <taxon>Kiritimatiellia</taxon>
        <taxon>Kiritimatiellales</taxon>
        <taxon>Pontiellaceae</taxon>
        <taxon>Pontiella</taxon>
    </lineage>
</organism>
<dbReference type="EMBL" id="CAAHFH010000002">
    <property type="protein sequence ID" value="VGO21536.1"/>
    <property type="molecule type" value="Genomic_DNA"/>
</dbReference>
<dbReference type="Pfam" id="PF02321">
    <property type="entry name" value="OEP"/>
    <property type="match status" value="2"/>
</dbReference>
<evidence type="ECO:0000313" key="3">
    <source>
        <dbReference type="Proteomes" id="UP000346198"/>
    </source>
</evidence>